<sequence>MSSRQQEQQSQTYQHELAESSKAILLRYNDDYKVKIDWRAFQDFNIYRYSPEVDIAIGPFNDDYAPYNLMPVYTNIVYNDSNLISFLKDV</sequence>
<name>A0ABS5VU83_9BACT</name>
<dbReference type="RefSeq" id="WP_254154406.1">
    <property type="nucleotide sequence ID" value="NZ_JAHESD010000031.1"/>
</dbReference>
<dbReference type="EMBL" id="JAHESD010000031">
    <property type="protein sequence ID" value="MBT1704444.1"/>
    <property type="molecule type" value="Genomic_DNA"/>
</dbReference>
<reference evidence="1 2" key="1">
    <citation type="submission" date="2021-05" db="EMBL/GenBank/DDBJ databases">
        <title>A Polyphasic approach of four new species of the genus Ohtaekwangia: Ohtaekwangia histidinii sp. nov., Ohtaekwangia cretensis sp. nov., Ohtaekwangia indiensis sp. nov., Ohtaekwangia reichenbachii sp. nov. from diverse environment.</title>
        <authorList>
            <person name="Octaviana S."/>
        </authorList>
    </citation>
    <scope>NUCLEOTIDE SEQUENCE [LARGE SCALE GENOMIC DNA]</scope>
    <source>
        <strain evidence="1 2">PWU20</strain>
    </source>
</reference>
<keyword evidence="2" id="KW-1185">Reference proteome</keyword>
<evidence type="ECO:0000313" key="1">
    <source>
        <dbReference type="EMBL" id="MBT1704444.1"/>
    </source>
</evidence>
<comment type="caution">
    <text evidence="1">The sequence shown here is derived from an EMBL/GenBank/DDBJ whole genome shotgun (WGS) entry which is preliminary data.</text>
</comment>
<proteinExistence type="predicted"/>
<accession>A0ABS5VU83</accession>
<evidence type="ECO:0000313" key="2">
    <source>
        <dbReference type="Proteomes" id="UP000772618"/>
    </source>
</evidence>
<gene>
    <name evidence="1" type="ORF">KK060_14210</name>
</gene>
<organism evidence="1 2">
    <name type="scientific">Chryseosolibacter indicus</name>
    <dbReference type="NCBI Taxonomy" id="2782351"/>
    <lineage>
        <taxon>Bacteria</taxon>
        <taxon>Pseudomonadati</taxon>
        <taxon>Bacteroidota</taxon>
        <taxon>Cytophagia</taxon>
        <taxon>Cytophagales</taxon>
        <taxon>Chryseotaleaceae</taxon>
        <taxon>Chryseosolibacter</taxon>
    </lineage>
</organism>
<protein>
    <submittedName>
        <fullName evidence="1">Uncharacterized protein</fullName>
    </submittedName>
</protein>
<dbReference type="Proteomes" id="UP000772618">
    <property type="component" value="Unassembled WGS sequence"/>
</dbReference>